<evidence type="ECO:0000313" key="2">
    <source>
        <dbReference type="EMBL" id="EPR73144.1"/>
    </source>
</evidence>
<proteinExistence type="predicted"/>
<protein>
    <submittedName>
        <fullName evidence="2">Uncharacterized protein</fullName>
    </submittedName>
</protein>
<name>S7X2A5_9FLAO</name>
<dbReference type="OrthoDB" id="982197at2"/>
<dbReference type="RefSeq" id="WP_020897739.1">
    <property type="nucleotide sequence ID" value="NZ_ATMR01000095.1"/>
</dbReference>
<feature type="transmembrane region" description="Helical" evidence="1">
    <location>
        <begin position="6"/>
        <end position="27"/>
    </location>
</feature>
<accession>S7X2A5</accession>
<keyword evidence="1" id="KW-0812">Transmembrane</keyword>
<gene>
    <name evidence="2" type="ORF">ADIWIN_1925</name>
</gene>
<dbReference type="STRING" id="641526.ADIWIN_1925"/>
<keyword evidence="1" id="KW-1133">Transmembrane helix</keyword>
<dbReference type="Proteomes" id="UP000014962">
    <property type="component" value="Unassembled WGS sequence"/>
</dbReference>
<feature type="transmembrane region" description="Helical" evidence="1">
    <location>
        <begin position="39"/>
        <end position="60"/>
    </location>
</feature>
<dbReference type="EMBL" id="ATMR01000095">
    <property type="protein sequence ID" value="EPR73144.1"/>
    <property type="molecule type" value="Genomic_DNA"/>
</dbReference>
<keyword evidence="3" id="KW-1185">Reference proteome</keyword>
<dbReference type="AlphaFoldDB" id="S7X2A5"/>
<evidence type="ECO:0000313" key="3">
    <source>
        <dbReference type="Proteomes" id="UP000014962"/>
    </source>
</evidence>
<evidence type="ECO:0000256" key="1">
    <source>
        <dbReference type="SAM" id="Phobius"/>
    </source>
</evidence>
<feature type="transmembrane region" description="Helical" evidence="1">
    <location>
        <begin position="104"/>
        <end position="124"/>
    </location>
</feature>
<dbReference type="eggNOG" id="ENOG5032WT0">
    <property type="taxonomic scope" value="Bacteria"/>
</dbReference>
<sequence length="137" mass="15346">MNAITLPFHLIIPALISILILGFIGYNKKRLFGASKWKWFWISLTTFLFLYVVLIGSAIYSGVSAELALQKFDLNKDGFFSGDEISLEQRAAMKKVTSDTGRNFIVITGLLFSGMIAVVVFVVGKTAEYLKNRKRTN</sequence>
<comment type="caution">
    <text evidence="2">The sequence shown here is derived from an EMBL/GenBank/DDBJ whole genome shotgun (WGS) entry which is preliminary data.</text>
</comment>
<organism evidence="2 3">
    <name type="scientific">Winogradskyella psychrotolerans RS-3</name>
    <dbReference type="NCBI Taxonomy" id="641526"/>
    <lineage>
        <taxon>Bacteria</taxon>
        <taxon>Pseudomonadati</taxon>
        <taxon>Bacteroidota</taxon>
        <taxon>Flavobacteriia</taxon>
        <taxon>Flavobacteriales</taxon>
        <taxon>Flavobacteriaceae</taxon>
        <taxon>Winogradskyella</taxon>
    </lineage>
</organism>
<keyword evidence="1" id="KW-0472">Membrane</keyword>
<reference evidence="2 3" key="1">
    <citation type="journal article" date="2013" name="Genome Announc.">
        <title>Draft Genome Sequence of Winogradskyella psychrotolerans RS-3T, Isolated from the Marine Transect of Kongsfjorden, Ny-Alesund, Svalbard, Arctic Ocean.</title>
        <authorList>
            <person name="Kumar Pinnaka A."/>
            <person name="Ara S."/>
            <person name="Singh A."/>
            <person name="Shivaji S."/>
        </authorList>
    </citation>
    <scope>NUCLEOTIDE SEQUENCE [LARGE SCALE GENOMIC DNA]</scope>
    <source>
        <strain evidence="2 3">RS-3</strain>
    </source>
</reference>